<gene>
    <name evidence="4" type="ORF">J2Z69_002864</name>
</gene>
<keyword evidence="2" id="KW-0812">Transmembrane</keyword>
<reference evidence="4 5" key="1">
    <citation type="submission" date="2021-03" db="EMBL/GenBank/DDBJ databases">
        <title>Genomic Encyclopedia of Type Strains, Phase IV (KMG-IV): sequencing the most valuable type-strain genomes for metagenomic binning, comparative biology and taxonomic classification.</title>
        <authorList>
            <person name="Goeker M."/>
        </authorList>
    </citation>
    <scope>NUCLEOTIDE SEQUENCE [LARGE SCALE GENOMIC DNA]</scope>
    <source>
        <strain evidence="4 5">DSM 26806</strain>
    </source>
</reference>
<dbReference type="InterPro" id="IPR014225">
    <property type="entry name" value="Spore_II_D_firmicutes"/>
</dbReference>
<name>A0ABS4JJD0_9BACL</name>
<dbReference type="InterPro" id="IPR013693">
    <property type="entry name" value="SpoIID/LytB_N"/>
</dbReference>
<feature type="region of interest" description="Disordered" evidence="1">
    <location>
        <begin position="147"/>
        <end position="167"/>
    </location>
</feature>
<organism evidence="4 5">
    <name type="scientific">Paenibacillus shirakamiensis</name>
    <dbReference type="NCBI Taxonomy" id="1265935"/>
    <lineage>
        <taxon>Bacteria</taxon>
        <taxon>Bacillati</taxon>
        <taxon>Bacillota</taxon>
        <taxon>Bacilli</taxon>
        <taxon>Bacillales</taxon>
        <taxon>Paenibacillaceae</taxon>
        <taxon>Paenibacillus</taxon>
    </lineage>
</organism>
<accession>A0ABS4JJD0</accession>
<feature type="domain" description="Sporulation stage II protein D amidase enhancer LytB N-terminal" evidence="3">
    <location>
        <begin position="289"/>
        <end position="393"/>
    </location>
</feature>
<evidence type="ECO:0000256" key="1">
    <source>
        <dbReference type="SAM" id="MobiDB-lite"/>
    </source>
</evidence>
<keyword evidence="2" id="KW-0472">Membrane</keyword>
<protein>
    <submittedName>
        <fullName evidence="4">Stage II sporulation protein D</fullName>
    </submittedName>
</protein>
<dbReference type="RefSeq" id="WP_342591596.1">
    <property type="nucleotide sequence ID" value="NZ_JAGGLD010000005.1"/>
</dbReference>
<keyword evidence="2" id="KW-1133">Transmembrane helix</keyword>
<keyword evidence="5" id="KW-1185">Reference proteome</keyword>
<dbReference type="InterPro" id="IPR051922">
    <property type="entry name" value="Bact_Sporulation_Assoc"/>
</dbReference>
<dbReference type="NCBIfam" id="TIGR02669">
    <property type="entry name" value="SpoIID_LytB"/>
    <property type="match status" value="1"/>
</dbReference>
<dbReference type="NCBIfam" id="TIGR02870">
    <property type="entry name" value="spore_II_D"/>
    <property type="match status" value="1"/>
</dbReference>
<dbReference type="Proteomes" id="UP001519288">
    <property type="component" value="Unassembled WGS sequence"/>
</dbReference>
<evidence type="ECO:0000256" key="2">
    <source>
        <dbReference type="SAM" id="Phobius"/>
    </source>
</evidence>
<sequence length="573" mass="62170">MTKSNQSRVTIIVNPERNDSETLRQYTRNSDYLCGVSGDKEPSGLNGLISKPAEHLTLVSKEKICTEEMNQGEIYNRGLKIATSTKSERNVVMSIVPKGALNLTLTHPHPSSSIPREMDAAKQNRLSLREEAYIVESVAMPKVEAQQKPGDVAHKVQPSPPATALSGARPRLVRAAEVPSAPAPAPWAEAPRTPPATRVRVAGKTTQPFFRFPSGKTAGWIAAAFGTAALVVLLPALLVSRGPHAPAVRSTPEPVPAKITAPTPLAKPRPSVTAPVQASNVPVRVYLSHTGAVETLPLEEYVSGVLAAEMPASFDLEALKAQAIAARTFIVRRLSDGDKSGVPGKAANVTDTVMHQAYLSRQKLDGWNTSGEGEKLAKIRRAVKETRGLIVTYQGKPITASFFSASSGYTENSEEYWNQRIPYLRSVSSPWDAKLDPSYKKKVTLSLPTFFNKLGISQPSMPVSGTTKGTSKSWYTILSNTTGHRVNQVRIGESTFTGRQVRERLGLRSSQFNFKIIEGNKIEITTYGYGHGVGMSQWGAEGMARAGFTASEILKHYYSGIELQGDAKLLDRK</sequence>
<dbReference type="PANTHER" id="PTHR30032">
    <property type="entry name" value="N-ACETYLMURAMOYL-L-ALANINE AMIDASE-RELATED"/>
    <property type="match status" value="1"/>
</dbReference>
<dbReference type="EMBL" id="JAGGLD010000005">
    <property type="protein sequence ID" value="MBP2001808.1"/>
    <property type="molecule type" value="Genomic_DNA"/>
</dbReference>
<feature type="transmembrane region" description="Helical" evidence="2">
    <location>
        <begin position="218"/>
        <end position="239"/>
    </location>
</feature>
<evidence type="ECO:0000259" key="3">
    <source>
        <dbReference type="Pfam" id="PF08486"/>
    </source>
</evidence>
<proteinExistence type="predicted"/>
<dbReference type="PANTHER" id="PTHR30032:SF4">
    <property type="entry name" value="AMIDASE ENHANCER"/>
    <property type="match status" value="1"/>
</dbReference>
<evidence type="ECO:0000313" key="4">
    <source>
        <dbReference type="EMBL" id="MBP2001808.1"/>
    </source>
</evidence>
<dbReference type="InterPro" id="IPR013486">
    <property type="entry name" value="SpoIID/LytB"/>
</dbReference>
<dbReference type="Pfam" id="PF08486">
    <property type="entry name" value="SpoIID"/>
    <property type="match status" value="1"/>
</dbReference>
<evidence type="ECO:0000313" key="5">
    <source>
        <dbReference type="Proteomes" id="UP001519288"/>
    </source>
</evidence>
<comment type="caution">
    <text evidence="4">The sequence shown here is derived from an EMBL/GenBank/DDBJ whole genome shotgun (WGS) entry which is preliminary data.</text>
</comment>